<evidence type="ECO:0000256" key="2">
    <source>
        <dbReference type="SAM" id="SignalP"/>
    </source>
</evidence>
<feature type="compositionally biased region" description="Polar residues" evidence="1">
    <location>
        <begin position="400"/>
        <end position="414"/>
    </location>
</feature>
<protein>
    <submittedName>
        <fullName evidence="3">Uncharacterized protein</fullName>
    </submittedName>
</protein>
<keyword evidence="4" id="KW-1185">Reference proteome</keyword>
<feature type="region of interest" description="Disordered" evidence="1">
    <location>
        <begin position="524"/>
        <end position="584"/>
    </location>
</feature>
<reference evidence="3" key="1">
    <citation type="journal article" date="2021" name="Sci. Adv.">
        <title>The American lobster genome reveals insights on longevity, neural, and immune adaptations.</title>
        <authorList>
            <person name="Polinski J.M."/>
            <person name="Zimin A.V."/>
            <person name="Clark K.F."/>
            <person name="Kohn A.B."/>
            <person name="Sadowski N."/>
            <person name="Timp W."/>
            <person name="Ptitsyn A."/>
            <person name="Khanna P."/>
            <person name="Romanova D.Y."/>
            <person name="Williams P."/>
            <person name="Greenwood S.J."/>
            <person name="Moroz L.L."/>
            <person name="Walt D.R."/>
            <person name="Bodnar A.G."/>
        </authorList>
    </citation>
    <scope>NUCLEOTIDE SEQUENCE</scope>
    <source>
        <strain evidence="3">GMGI-L3</strain>
    </source>
</reference>
<organism evidence="3 4">
    <name type="scientific">Homarus americanus</name>
    <name type="common">American lobster</name>
    <dbReference type="NCBI Taxonomy" id="6706"/>
    <lineage>
        <taxon>Eukaryota</taxon>
        <taxon>Metazoa</taxon>
        <taxon>Ecdysozoa</taxon>
        <taxon>Arthropoda</taxon>
        <taxon>Crustacea</taxon>
        <taxon>Multicrustacea</taxon>
        <taxon>Malacostraca</taxon>
        <taxon>Eumalacostraca</taxon>
        <taxon>Eucarida</taxon>
        <taxon>Decapoda</taxon>
        <taxon>Pleocyemata</taxon>
        <taxon>Astacidea</taxon>
        <taxon>Nephropoidea</taxon>
        <taxon>Nephropidae</taxon>
        <taxon>Homarus</taxon>
    </lineage>
</organism>
<name>A0A8J5MQ81_HOMAM</name>
<feature type="compositionally biased region" description="Low complexity" evidence="1">
    <location>
        <begin position="415"/>
        <end position="427"/>
    </location>
</feature>
<dbReference type="EMBL" id="JAHLQT010032328">
    <property type="protein sequence ID" value="KAG7159758.1"/>
    <property type="molecule type" value="Genomic_DNA"/>
</dbReference>
<keyword evidence="2" id="KW-0732">Signal</keyword>
<dbReference type="AlphaFoldDB" id="A0A8J5MQ81"/>
<evidence type="ECO:0000313" key="3">
    <source>
        <dbReference type="EMBL" id="KAG7159758.1"/>
    </source>
</evidence>
<sequence>MTKRVTLVLVVALALLAPAECQRTRSRLQQMMQGVFDGMGSIASRITNGMTRTLGTENAGREVPVRQRQHVAKVPARQLDENSLAAPNAPQEQQQQAAGRPAVRQNRNRFSLRQFMDGTVSRLVNWLPSLRRRSSNRHRTGRDVQVSPLLRRSLYGSDTHSDDSDLIPSTAPDGIPSRAPTIHVIVNLYGEGQVEEYPQEASGTPDHSLTVTRYANHSINVQHSPSFGTMMTDDLENVTMLNNDSEEVADTTTTTTEPSDTEYVMYAFGDENSLPNGTFPSVEEFINNFGPSHWWGQKLSHRPQESYDTPTVDKDNSTGNDNFDLFTSHSVNYQIPVISNSPKVVTSRELSSEITGYKHGFLKGYDSGFVDGTTRASLERYQYGNGSSNNNKGGPDNRHSVNTNARWSPGTNTRGQVGSVNGQGSQNTNQLQVRGGAAGCGVSCLWGDLMNILDHYSTSESTENSRAKASAGSVGHAVLSERVQQSSPNTQHDTYPGNSFPPNNNVYTHSLTNRVHRPGINNINTAFGRRPPQYQHNFHPLNSGVTSQPRVNRRPPSPSWDQTDDQEVLPPGPPYSSSPAIFRPDYDQNRAAGRVVSWVAGQDQGVGRLSNFHNGGLRRRWDG</sequence>
<gene>
    <name evidence="3" type="ORF">Hamer_G021139</name>
</gene>
<feature type="region of interest" description="Disordered" evidence="1">
    <location>
        <begin position="483"/>
        <end position="503"/>
    </location>
</feature>
<comment type="caution">
    <text evidence="3">The sequence shown here is derived from an EMBL/GenBank/DDBJ whole genome shotgun (WGS) entry which is preliminary data.</text>
</comment>
<evidence type="ECO:0000256" key="1">
    <source>
        <dbReference type="SAM" id="MobiDB-lite"/>
    </source>
</evidence>
<proteinExistence type="predicted"/>
<feature type="compositionally biased region" description="Low complexity" evidence="1">
    <location>
        <begin position="384"/>
        <end position="394"/>
    </location>
</feature>
<dbReference type="Proteomes" id="UP000747542">
    <property type="component" value="Unassembled WGS sequence"/>
</dbReference>
<feature type="region of interest" description="Disordered" evidence="1">
    <location>
        <begin position="135"/>
        <end position="178"/>
    </location>
</feature>
<feature type="region of interest" description="Disordered" evidence="1">
    <location>
        <begin position="381"/>
        <end position="428"/>
    </location>
</feature>
<feature type="signal peptide" evidence="2">
    <location>
        <begin position="1"/>
        <end position="21"/>
    </location>
</feature>
<feature type="chain" id="PRO_5035267308" evidence="2">
    <location>
        <begin position="22"/>
        <end position="623"/>
    </location>
</feature>
<evidence type="ECO:0000313" key="4">
    <source>
        <dbReference type="Proteomes" id="UP000747542"/>
    </source>
</evidence>
<accession>A0A8J5MQ81</accession>